<gene>
    <name evidence="2" type="ORF">QBC38DRAFT_426536</name>
</gene>
<accession>A0AAN6YQ10</accession>
<dbReference type="Gene3D" id="2.40.160.20">
    <property type="match status" value="1"/>
</dbReference>
<dbReference type="Pfam" id="PF11578">
    <property type="entry name" value="DUF3237"/>
    <property type="match status" value="1"/>
</dbReference>
<evidence type="ECO:0000256" key="1">
    <source>
        <dbReference type="SAM" id="MobiDB-lite"/>
    </source>
</evidence>
<dbReference type="EMBL" id="MU865451">
    <property type="protein sequence ID" value="KAK4222851.1"/>
    <property type="molecule type" value="Genomic_DNA"/>
</dbReference>
<dbReference type="InterPro" id="IPR036908">
    <property type="entry name" value="RlpA-like_sf"/>
</dbReference>
<reference evidence="2" key="2">
    <citation type="submission" date="2023-05" db="EMBL/GenBank/DDBJ databases">
        <authorList>
            <consortium name="Lawrence Berkeley National Laboratory"/>
            <person name="Steindorff A."/>
            <person name="Hensen N."/>
            <person name="Bonometti L."/>
            <person name="Westerberg I."/>
            <person name="Brannstrom I.O."/>
            <person name="Guillou S."/>
            <person name="Cros-Aarteil S."/>
            <person name="Calhoun S."/>
            <person name="Haridas S."/>
            <person name="Kuo A."/>
            <person name="Mondo S."/>
            <person name="Pangilinan J."/>
            <person name="Riley R."/>
            <person name="Labutti K."/>
            <person name="Andreopoulos B."/>
            <person name="Lipzen A."/>
            <person name="Chen C."/>
            <person name="Yanf M."/>
            <person name="Daum C."/>
            <person name="Ng V."/>
            <person name="Clum A."/>
            <person name="Ohm R."/>
            <person name="Martin F."/>
            <person name="Silar P."/>
            <person name="Natvig D."/>
            <person name="Lalanne C."/>
            <person name="Gautier V."/>
            <person name="Ament-Velasquez S.L."/>
            <person name="Kruys A."/>
            <person name="Hutchinson M.I."/>
            <person name="Powell A.J."/>
            <person name="Barry K."/>
            <person name="Miller A.N."/>
            <person name="Grigoriev I.V."/>
            <person name="Debuchy R."/>
            <person name="Gladieux P."/>
            <person name="Thoren M.H."/>
            <person name="Johannesson H."/>
        </authorList>
    </citation>
    <scope>NUCLEOTIDE SEQUENCE</scope>
    <source>
        <strain evidence="2">CBS 990.96</strain>
    </source>
</reference>
<name>A0AAN6YQ10_9PEZI</name>
<reference evidence="2" key="1">
    <citation type="journal article" date="2023" name="Mol. Phylogenet. Evol.">
        <title>Genome-scale phylogeny and comparative genomics of the fungal order Sordariales.</title>
        <authorList>
            <person name="Hensen N."/>
            <person name="Bonometti L."/>
            <person name="Westerberg I."/>
            <person name="Brannstrom I.O."/>
            <person name="Guillou S."/>
            <person name="Cros-Aarteil S."/>
            <person name="Calhoun S."/>
            <person name="Haridas S."/>
            <person name="Kuo A."/>
            <person name="Mondo S."/>
            <person name="Pangilinan J."/>
            <person name="Riley R."/>
            <person name="LaButti K."/>
            <person name="Andreopoulos B."/>
            <person name="Lipzen A."/>
            <person name="Chen C."/>
            <person name="Yan M."/>
            <person name="Daum C."/>
            <person name="Ng V."/>
            <person name="Clum A."/>
            <person name="Steindorff A."/>
            <person name="Ohm R.A."/>
            <person name="Martin F."/>
            <person name="Silar P."/>
            <person name="Natvig D.O."/>
            <person name="Lalanne C."/>
            <person name="Gautier V."/>
            <person name="Ament-Velasquez S.L."/>
            <person name="Kruys A."/>
            <person name="Hutchinson M.I."/>
            <person name="Powell A.J."/>
            <person name="Barry K."/>
            <person name="Miller A.N."/>
            <person name="Grigoriev I.V."/>
            <person name="Debuchy R."/>
            <person name="Gladieux P."/>
            <person name="Hiltunen Thoren M."/>
            <person name="Johannesson H."/>
        </authorList>
    </citation>
    <scope>NUCLEOTIDE SEQUENCE</scope>
    <source>
        <strain evidence="2">CBS 990.96</strain>
    </source>
</reference>
<organism evidence="2 3">
    <name type="scientific">Podospora fimiseda</name>
    <dbReference type="NCBI Taxonomy" id="252190"/>
    <lineage>
        <taxon>Eukaryota</taxon>
        <taxon>Fungi</taxon>
        <taxon>Dikarya</taxon>
        <taxon>Ascomycota</taxon>
        <taxon>Pezizomycotina</taxon>
        <taxon>Sordariomycetes</taxon>
        <taxon>Sordariomycetidae</taxon>
        <taxon>Sordariales</taxon>
        <taxon>Podosporaceae</taxon>
        <taxon>Podospora</taxon>
    </lineage>
</organism>
<evidence type="ECO:0000313" key="3">
    <source>
        <dbReference type="Proteomes" id="UP001301958"/>
    </source>
</evidence>
<keyword evidence="3" id="KW-1185">Reference proteome</keyword>
<protein>
    <submittedName>
        <fullName evidence="2">Uncharacterized protein</fullName>
    </submittedName>
</protein>
<proteinExistence type="predicted"/>
<dbReference type="Proteomes" id="UP001301958">
    <property type="component" value="Unassembled WGS sequence"/>
</dbReference>
<dbReference type="PANTHER" id="PTHR37315">
    <property type="entry name" value="UPF0311 PROTEIN BLR7842"/>
    <property type="match status" value="1"/>
</dbReference>
<sequence length="192" mass="20327">MALLTLSPQKHSDLQTPNGNPNNNPLCGKKIKVSHNGKSVTVKVTDRCPGTDALSTLTFAAPSPPPLTYLYSVNLTFANPITIGSVPYGHRDLLIVNGGNVAGPKLNGKVGTGLDWGLTDSAGIFSPDALYTLHTNDNATILVFEKGHAPHVHILFETASEEYAWLNKAVAYATGGPNENGDIALDVWQIGV</sequence>
<dbReference type="PANTHER" id="PTHR37315:SF1">
    <property type="entry name" value="UPF0311 PROTEIN BLR7842"/>
    <property type="match status" value="1"/>
</dbReference>
<comment type="caution">
    <text evidence="2">The sequence shown here is derived from an EMBL/GenBank/DDBJ whole genome shotgun (WGS) entry which is preliminary data.</text>
</comment>
<dbReference type="InterPro" id="IPR020915">
    <property type="entry name" value="UPF0311"/>
</dbReference>
<dbReference type="AlphaFoldDB" id="A0AAN6YQ10"/>
<dbReference type="SUPFAM" id="SSF50685">
    <property type="entry name" value="Barwin-like endoglucanases"/>
    <property type="match status" value="1"/>
</dbReference>
<dbReference type="Gene3D" id="2.40.40.10">
    <property type="entry name" value="RlpA-like domain"/>
    <property type="match status" value="1"/>
</dbReference>
<feature type="region of interest" description="Disordered" evidence="1">
    <location>
        <begin position="1"/>
        <end position="25"/>
    </location>
</feature>
<evidence type="ECO:0000313" key="2">
    <source>
        <dbReference type="EMBL" id="KAK4222851.1"/>
    </source>
</evidence>